<sequence>MAKLKLKIIVFVAPLFLLLSSCGVYSLSGADIGNAKTFQVNYFRNNADIVEPGIDRTFTLELQDLIQSQTSLGLTNQNGDLVYEGEITRYYIAPMTATADSQAAQNRLTIAINVRFYNNLDPEKDFEQRFSHYYDYPATQQLVGGTLDTALEEIYSKITQEIFNKSLTGW</sequence>
<dbReference type="OrthoDB" id="9790776at2"/>
<evidence type="ECO:0000313" key="2">
    <source>
        <dbReference type="Proteomes" id="UP000317169"/>
    </source>
</evidence>
<dbReference type="RefSeq" id="WP_141420909.1">
    <property type="nucleotide sequence ID" value="NZ_VIAR01000003.1"/>
</dbReference>
<dbReference type="Pfam" id="PF04390">
    <property type="entry name" value="LptE"/>
    <property type="match status" value="1"/>
</dbReference>
<keyword evidence="2" id="KW-1185">Reference proteome</keyword>
<dbReference type="GO" id="GO:0019867">
    <property type="term" value="C:outer membrane"/>
    <property type="evidence" value="ECO:0007669"/>
    <property type="project" value="InterPro"/>
</dbReference>
<dbReference type="PROSITE" id="PS51257">
    <property type="entry name" value="PROKAR_LIPOPROTEIN"/>
    <property type="match status" value="1"/>
</dbReference>
<dbReference type="Proteomes" id="UP000317169">
    <property type="component" value="Unassembled WGS sequence"/>
</dbReference>
<accession>A0A507ZPH0</accession>
<evidence type="ECO:0008006" key="3">
    <source>
        <dbReference type="Google" id="ProtNLM"/>
    </source>
</evidence>
<comment type="caution">
    <text evidence="1">The sequence shown here is derived from an EMBL/GenBank/DDBJ whole genome shotgun (WGS) entry which is preliminary data.</text>
</comment>
<dbReference type="InterPro" id="IPR007485">
    <property type="entry name" value="LPS_assembly_LptE"/>
</dbReference>
<reference evidence="1 2" key="1">
    <citation type="submission" date="2019-06" db="EMBL/GenBank/DDBJ databases">
        <title>Flavibacter putida gen. nov., sp. nov., a novel marine bacterium of the family Flavobacteriaceae isolated from coastal seawater.</title>
        <authorList>
            <person name="Feng X."/>
        </authorList>
    </citation>
    <scope>NUCLEOTIDE SEQUENCE [LARGE SCALE GENOMIC DNA]</scope>
    <source>
        <strain evidence="1 2">PLHSN227</strain>
    </source>
</reference>
<protein>
    <recommendedName>
        <fullName evidence="3">Lipopolysaccharide-assembly</fullName>
    </recommendedName>
</protein>
<gene>
    <name evidence="1" type="ORF">FKR84_03985</name>
</gene>
<dbReference type="AlphaFoldDB" id="A0A507ZPH0"/>
<name>A0A507ZPH0_9FLAO</name>
<evidence type="ECO:0000313" key="1">
    <source>
        <dbReference type="EMBL" id="TQD39666.1"/>
    </source>
</evidence>
<dbReference type="EMBL" id="VIAR01000003">
    <property type="protein sequence ID" value="TQD39666.1"/>
    <property type="molecule type" value="Genomic_DNA"/>
</dbReference>
<proteinExistence type="predicted"/>
<dbReference type="GO" id="GO:0043165">
    <property type="term" value="P:Gram-negative-bacterium-type cell outer membrane assembly"/>
    <property type="evidence" value="ECO:0007669"/>
    <property type="project" value="InterPro"/>
</dbReference>
<organism evidence="1 2">
    <name type="scientific">Haloflavibacter putidus</name>
    <dbReference type="NCBI Taxonomy" id="2576776"/>
    <lineage>
        <taxon>Bacteria</taxon>
        <taxon>Pseudomonadati</taxon>
        <taxon>Bacteroidota</taxon>
        <taxon>Flavobacteriia</taxon>
        <taxon>Flavobacteriales</taxon>
        <taxon>Flavobacteriaceae</taxon>
        <taxon>Haloflavibacter</taxon>
    </lineage>
</organism>